<reference evidence="3" key="1">
    <citation type="submission" date="2014-09" db="EMBL/GenBank/DDBJ databases">
        <authorList>
            <person name="Sharma Rahul"/>
            <person name="Thines Marco"/>
        </authorList>
    </citation>
    <scope>NUCLEOTIDE SEQUENCE [LARGE SCALE GENOMIC DNA]</scope>
</reference>
<feature type="chain" id="PRO_5006058692" description="RxLR-like protein" evidence="1">
    <location>
        <begin position="27"/>
        <end position="575"/>
    </location>
</feature>
<name>A0A0P1AIL2_PLAHL</name>
<dbReference type="EMBL" id="CCYD01000523">
    <property type="protein sequence ID" value="CEG40855.1"/>
    <property type="molecule type" value="Genomic_DNA"/>
</dbReference>
<dbReference type="Proteomes" id="UP000054928">
    <property type="component" value="Unassembled WGS sequence"/>
</dbReference>
<protein>
    <recommendedName>
        <fullName evidence="4">RxLR-like protein</fullName>
    </recommendedName>
</protein>
<dbReference type="GeneID" id="36406089"/>
<evidence type="ECO:0000313" key="2">
    <source>
        <dbReference type="EMBL" id="CEG40855.1"/>
    </source>
</evidence>
<dbReference type="RefSeq" id="XP_024577224.1">
    <property type="nucleotide sequence ID" value="XM_024726559.1"/>
</dbReference>
<accession>A0A0P1AIL2</accession>
<feature type="signal peptide" evidence="1">
    <location>
        <begin position="1"/>
        <end position="26"/>
    </location>
</feature>
<sequence>MIAPQCRTLSLISAFALLTTTETATAETTAEADVPILHRKTHTPSKSENIRNSIEDRVFLTPVLAGAAEHSMTSHADSRFTNENIDQLRQMKFLDSTDVIHENDDDAIESLIAQAENVDDLFRSKHVLAWFGNKSPENQKLAINRLLNKLKNHKRTQQRLNEIFATGKTGESLSHYLSIAVERKWWASLSAQEIKNALRFSIETENNEEFVRFVGEVFWMKFEYSGEEDFKKVMLTLMRNRSDNEFMWAGISYKVMQDKDWDWGISLSGVFDDLLLTYDKAAGDYTPSQAVEFLAKHESTVAIKFGMTSIETENDKIEYLLNELLTISQSELMWAKVLVLLHDEENTSESSGVLRYLIESWMKKFSDIGVNANKIGFSPSYVMLTNEGFIKFCLFAQFMHNDFDEYLLRILLQLSNGGTISTHALYTVQKDATVYTGMHDTLLHYWNQKQYDTTAAAKDNHIFVVALNDVIERALAHSFSPTSIEAEATVTKLLEYSKNEAMWARFLDKLQEYTTIRGFVPKVFDVLIGKHNTEATADESTPSECFVFLKSDDFEKLFFEVEAQSNGNVYGKMLA</sequence>
<keyword evidence="3" id="KW-1185">Reference proteome</keyword>
<evidence type="ECO:0000256" key="1">
    <source>
        <dbReference type="SAM" id="SignalP"/>
    </source>
</evidence>
<evidence type="ECO:0008006" key="4">
    <source>
        <dbReference type="Google" id="ProtNLM"/>
    </source>
</evidence>
<dbReference type="AlphaFoldDB" id="A0A0P1AIL2"/>
<organism evidence="2 3">
    <name type="scientific">Plasmopara halstedii</name>
    <name type="common">Downy mildew of sunflower</name>
    <dbReference type="NCBI Taxonomy" id="4781"/>
    <lineage>
        <taxon>Eukaryota</taxon>
        <taxon>Sar</taxon>
        <taxon>Stramenopiles</taxon>
        <taxon>Oomycota</taxon>
        <taxon>Peronosporomycetes</taxon>
        <taxon>Peronosporales</taxon>
        <taxon>Peronosporaceae</taxon>
        <taxon>Plasmopara</taxon>
    </lineage>
</organism>
<proteinExistence type="predicted"/>
<keyword evidence="1" id="KW-0732">Signal</keyword>
<evidence type="ECO:0000313" key="3">
    <source>
        <dbReference type="Proteomes" id="UP000054928"/>
    </source>
</evidence>